<feature type="coiled-coil region" evidence="1">
    <location>
        <begin position="236"/>
        <end position="361"/>
    </location>
</feature>
<dbReference type="NCBIfam" id="NF041497">
    <property type="entry name" value="MobV"/>
    <property type="match status" value="1"/>
</dbReference>
<evidence type="ECO:0000313" key="2">
    <source>
        <dbReference type="EMBL" id="RGK87118.1"/>
    </source>
</evidence>
<dbReference type="Proteomes" id="UP000260874">
    <property type="component" value="Unassembled WGS sequence"/>
</dbReference>
<name>A0A3E4Q448_BACUN</name>
<dbReference type="GO" id="GO:0003677">
    <property type="term" value="F:DNA binding"/>
    <property type="evidence" value="ECO:0007669"/>
    <property type="project" value="InterPro"/>
</dbReference>
<dbReference type="Pfam" id="PF01076">
    <property type="entry name" value="Mob_Pre"/>
    <property type="match status" value="1"/>
</dbReference>
<evidence type="ECO:0000313" key="3">
    <source>
        <dbReference type="Proteomes" id="UP000260874"/>
    </source>
</evidence>
<comment type="caution">
    <text evidence="2">The sequence shown here is derived from an EMBL/GenBank/DDBJ whole genome shotgun (WGS) entry which is preliminary data.</text>
</comment>
<evidence type="ECO:0000256" key="1">
    <source>
        <dbReference type="SAM" id="Coils"/>
    </source>
</evidence>
<proteinExistence type="predicted"/>
<dbReference type="Gene3D" id="3.30.930.30">
    <property type="match status" value="1"/>
</dbReference>
<keyword evidence="1" id="KW-0175">Coiled coil</keyword>
<dbReference type="Gene3D" id="1.10.287.1490">
    <property type="match status" value="1"/>
</dbReference>
<dbReference type="RefSeq" id="WP_117703382.1">
    <property type="nucleotide sequence ID" value="NZ_QSRB01000003.1"/>
</dbReference>
<sequence length="485" mass="55176">MTNQKQVLDVHVSKGITAAQSNEHLRDRSERAEKYAMSKGNYDPTRKHLNFEIAPGGKIRPIDTTRNIPERMADILSRRGIKDPNEGLAEPKFRTVVNIIFGGSRKRMHELAFGTQQVDFENGADNTRIRREGDIERWAKDVYSFVSGKYGEQNIAAFIVHLDELNPHVHCTLLPIKDGRFAYKEIFAGKDKFEYSARMKQLHTDFFAEVNTKWGMSRGTSISETGARHRTTEEYRRMLSEECTTIEENIDRHRKALSELQSDIRLAERRVKGLTTMVDNLEKSKAEKEALLSAAELDLKANSGNAAELATRIQTLEKELVGINKQLADKQQKLQAADRQLTDLKEDMDAIKDRTQELKEEAYKYSHDVHSKVDTLLKDVLLESVVGEYRNVSAQMDMSERQLFDGSLVQSIAEQGADIMHCATMLFLGMVDDATTFAETRGGGGSKSDLKWGRDEDEDNRAWALRCMRMASRMMRPAIGKRPKR</sequence>
<dbReference type="SUPFAM" id="SSF57997">
    <property type="entry name" value="Tropomyosin"/>
    <property type="match status" value="1"/>
</dbReference>
<organism evidence="2 3">
    <name type="scientific">Bacteroides uniformis</name>
    <dbReference type="NCBI Taxonomy" id="820"/>
    <lineage>
        <taxon>Bacteria</taxon>
        <taxon>Pseudomonadati</taxon>
        <taxon>Bacteroidota</taxon>
        <taxon>Bacteroidia</taxon>
        <taxon>Bacteroidales</taxon>
        <taxon>Bacteroidaceae</taxon>
        <taxon>Bacteroides</taxon>
    </lineage>
</organism>
<dbReference type="GO" id="GO:0006310">
    <property type="term" value="P:DNA recombination"/>
    <property type="evidence" value="ECO:0007669"/>
    <property type="project" value="InterPro"/>
</dbReference>
<accession>A0A3E4Q448</accession>
<reference evidence="2 3" key="1">
    <citation type="submission" date="2018-08" db="EMBL/GenBank/DDBJ databases">
        <title>A genome reference for cultivated species of the human gut microbiota.</title>
        <authorList>
            <person name="Zou Y."/>
            <person name="Xue W."/>
            <person name="Luo G."/>
        </authorList>
    </citation>
    <scope>NUCLEOTIDE SEQUENCE [LARGE SCALE GENOMIC DNA]</scope>
    <source>
        <strain evidence="2 3">TF09-22</strain>
    </source>
</reference>
<dbReference type="EMBL" id="QSRB01000003">
    <property type="protein sequence ID" value="RGK87118.1"/>
    <property type="molecule type" value="Genomic_DNA"/>
</dbReference>
<dbReference type="CDD" id="cd17242">
    <property type="entry name" value="MobM_relaxase"/>
    <property type="match status" value="1"/>
</dbReference>
<dbReference type="InterPro" id="IPR001668">
    <property type="entry name" value="Mob_Pre"/>
</dbReference>
<dbReference type="AlphaFoldDB" id="A0A3E4Q448"/>
<gene>
    <name evidence="2" type="ORF">DXC91_04900</name>
</gene>
<protein>
    <submittedName>
        <fullName evidence="2">Recombinase</fullName>
    </submittedName>
</protein>